<dbReference type="Proteomes" id="UP000001488">
    <property type="component" value="Chromosome"/>
</dbReference>
<proteinExistence type="predicted"/>
<dbReference type="AlphaFoldDB" id="C5A314"/>
<dbReference type="STRING" id="593117.TGAM_0124"/>
<evidence type="ECO:0000313" key="1">
    <source>
        <dbReference type="EMBL" id="ACS32626.1"/>
    </source>
</evidence>
<dbReference type="PATRIC" id="fig|593117.10.peg.126"/>
<dbReference type="KEGG" id="tga:TGAM_0124"/>
<dbReference type="EMBL" id="CP001398">
    <property type="protein sequence ID" value="ACS32626.1"/>
    <property type="molecule type" value="Genomic_DNA"/>
</dbReference>
<accession>C5A314</accession>
<sequence length="88" mass="9895">MTLTSLMVVLVGEPIVIGKDKFKIGEDETARRELRVVRVHDDVIQVQEEVHGIIALVGASSSVNIKKEELKNLIKVVREHFGWTDVCE</sequence>
<organism evidence="1 2">
    <name type="scientific">Thermococcus gammatolerans (strain DSM 15229 / JCM 11827 / EJ3)</name>
    <dbReference type="NCBI Taxonomy" id="593117"/>
    <lineage>
        <taxon>Archaea</taxon>
        <taxon>Methanobacteriati</taxon>
        <taxon>Methanobacteriota</taxon>
        <taxon>Thermococci</taxon>
        <taxon>Thermococcales</taxon>
        <taxon>Thermococcaceae</taxon>
        <taxon>Thermococcus</taxon>
    </lineage>
</organism>
<dbReference type="eggNOG" id="arCOG05774">
    <property type="taxonomic scope" value="Archaea"/>
</dbReference>
<dbReference type="PaxDb" id="593117-TGAM_0124"/>
<evidence type="ECO:0000313" key="2">
    <source>
        <dbReference type="Proteomes" id="UP000001488"/>
    </source>
</evidence>
<keyword evidence="2" id="KW-1185">Reference proteome</keyword>
<protein>
    <submittedName>
        <fullName evidence="1">Uncharacterized protein</fullName>
    </submittedName>
</protein>
<gene>
    <name evidence="1" type="ordered locus">TGAM_0124</name>
</gene>
<dbReference type="HOGENOM" id="CLU_2613817_0_0_2"/>
<name>C5A314_THEGJ</name>
<reference evidence="1 2" key="1">
    <citation type="journal article" date="2007" name="Genome Biol.">
        <title>Genome analysis and genome-wide proteomics of Thermococcus gammatolerans, the most radioresistant organism known amongst the Archaea.</title>
        <authorList>
            <person name="Zivanovic Y."/>
            <person name="Armengaud J."/>
            <person name="Lagorce A."/>
            <person name="Leplat C."/>
            <person name="Guerin P."/>
            <person name="Dutertre M."/>
            <person name="Anthouard V."/>
            <person name="Forterre P."/>
            <person name="Wincker P."/>
            <person name="Confalonieri F."/>
        </authorList>
    </citation>
    <scope>NUCLEOTIDE SEQUENCE [LARGE SCALE GENOMIC DNA]</scope>
    <source>
        <strain evidence="2">DSM 15229 / JCM 11827 / EJ3</strain>
    </source>
</reference>